<dbReference type="RefSeq" id="WP_072403810.1">
    <property type="nucleotide sequence ID" value="NZ_FPKV01000022.1"/>
</dbReference>
<dbReference type="AlphaFoldDB" id="A0A1K2ISV7"/>
<keyword evidence="2" id="KW-1185">Reference proteome</keyword>
<evidence type="ECO:0000313" key="2">
    <source>
        <dbReference type="Proteomes" id="UP000182544"/>
    </source>
</evidence>
<accession>A0A1K2ISV7</accession>
<protein>
    <submittedName>
        <fullName evidence="1">Uncharacterized protein</fullName>
    </submittedName>
</protein>
<dbReference type="Proteomes" id="UP000182544">
    <property type="component" value="Unassembled WGS sequence"/>
</dbReference>
<reference evidence="1 2" key="1">
    <citation type="submission" date="2016-10" db="EMBL/GenBank/DDBJ databases">
        <authorList>
            <person name="de Groot N.N."/>
        </authorList>
    </citation>
    <scope>NUCLEOTIDE SEQUENCE [LARGE SCALE GENOMIC DNA]</scope>
    <source>
        <strain evidence="1 2">DSM 18180</strain>
    </source>
</reference>
<evidence type="ECO:0000313" key="1">
    <source>
        <dbReference type="EMBL" id="SFZ95272.1"/>
    </source>
</evidence>
<sequence>MEKPTYEELEKKVKQLEVEKELIHSTLAKYLQDLNHDILGLLIGIDAPFNLEKYFGHPNQTFDWENPNSKYYKNRYVKTIGQVGS</sequence>
<proteinExistence type="predicted"/>
<name>A0A1K2ISV7_9FLAO</name>
<organism evidence="1 2">
    <name type="scientific">Flaviramulus basaltis</name>
    <dbReference type="NCBI Taxonomy" id="369401"/>
    <lineage>
        <taxon>Bacteria</taxon>
        <taxon>Pseudomonadati</taxon>
        <taxon>Bacteroidota</taxon>
        <taxon>Flavobacteriia</taxon>
        <taxon>Flavobacteriales</taxon>
        <taxon>Flavobacteriaceae</taxon>
        <taxon>Flaviramulus</taxon>
    </lineage>
</organism>
<dbReference type="EMBL" id="FPKV01000022">
    <property type="protein sequence ID" value="SFZ95272.1"/>
    <property type="molecule type" value="Genomic_DNA"/>
</dbReference>
<gene>
    <name evidence="1" type="ORF">SAMN05428642_1222</name>
</gene>